<gene>
    <name evidence="1" type="ORF">H2B03_00315</name>
</gene>
<dbReference type="EMBL" id="JACEMZ010000001">
    <property type="protein sequence ID" value="MBA4451612.1"/>
    <property type="molecule type" value="Genomic_DNA"/>
</dbReference>
<name>A0AC60VW49_9ARCH</name>
<sequence>MTQHFISIKKLAQEPYSTILGYPKSTKRQLNSRIKELEKLKIKSLSFTGPTTIGKLEILGKGYVGIVVLAKLGNKQVALKIRRLDSQRNEMKTEAKLLKMVNSVNVGPKLFDYSKNFVVMEFLDGEKIGNWIESLGGRGSSKKLKSTIKSVLEDCFKLDQIGFDHGELSSISKHVIVGDKKSTIIDFESSSTKRRVSNVTSITQAIFIGSGIGKQVQKIYKIPSKEKIINALRTYKQDQSQDSFDNLLKILKL</sequence>
<keyword evidence="1" id="KW-0808">Transferase</keyword>
<proteinExistence type="predicted"/>
<evidence type="ECO:0000313" key="1">
    <source>
        <dbReference type="EMBL" id="MBA4451612.1"/>
    </source>
</evidence>
<accession>A0AC60VW49</accession>
<dbReference type="Proteomes" id="UP000559653">
    <property type="component" value="Unassembled WGS sequence"/>
</dbReference>
<organism evidence="1 2">
    <name type="scientific">Candidatus Nitrosomaritimum aestuariumsis</name>
    <dbReference type="NCBI Taxonomy" id="3342354"/>
    <lineage>
        <taxon>Archaea</taxon>
        <taxon>Nitrososphaerota</taxon>
        <taxon>Nitrososphaeria</taxon>
        <taxon>Nitrosopumilales</taxon>
        <taxon>Nitrosopumilaceae</taxon>
        <taxon>Candidatus Nitrosomaritimum</taxon>
    </lineage>
</organism>
<protein>
    <submittedName>
        <fullName evidence="1">Serine/threonine protein kinase</fullName>
    </submittedName>
</protein>
<keyword evidence="1" id="KW-0418">Kinase</keyword>
<reference evidence="1 2" key="1">
    <citation type="journal article" date="2020" name="Appl. Environ. Microbiol.">
        <title>Genomic Characteristics of a Novel Species of Ammonia-Oxidizing Archaea from the Jiulong River Estuary.</title>
        <authorList>
            <person name="Zou D."/>
            <person name="Wan R."/>
            <person name="Han L."/>
            <person name="Xu M.N."/>
            <person name="Liu Y."/>
            <person name="Liu H."/>
            <person name="Kao S.J."/>
            <person name="Li M."/>
        </authorList>
    </citation>
    <scope>NUCLEOTIDE SEQUENCE [LARGE SCALE GENOMIC DNA]</scope>
    <source>
        <strain evidence="1">W1bin1</strain>
    </source>
</reference>
<keyword evidence="1" id="KW-0723">Serine/threonine-protein kinase</keyword>
<comment type="caution">
    <text evidence="1">The sequence shown here is derived from an EMBL/GenBank/DDBJ whole genome shotgun (WGS) entry which is preliminary data.</text>
</comment>
<evidence type="ECO:0000313" key="2">
    <source>
        <dbReference type="Proteomes" id="UP000559653"/>
    </source>
</evidence>